<dbReference type="RefSeq" id="WP_104711485.1">
    <property type="nucleotide sequence ID" value="NZ_PTRA01000001.1"/>
</dbReference>
<name>A0A2S7IQ85_9BACT</name>
<evidence type="ECO:0000313" key="1">
    <source>
        <dbReference type="EMBL" id="PQA59750.1"/>
    </source>
</evidence>
<keyword evidence="2" id="KW-1185">Reference proteome</keyword>
<dbReference type="Proteomes" id="UP000239590">
    <property type="component" value="Unassembled WGS sequence"/>
</dbReference>
<organism evidence="1 2">
    <name type="scientific">Siphonobacter curvatus</name>
    <dbReference type="NCBI Taxonomy" id="2094562"/>
    <lineage>
        <taxon>Bacteria</taxon>
        <taxon>Pseudomonadati</taxon>
        <taxon>Bacteroidota</taxon>
        <taxon>Cytophagia</taxon>
        <taxon>Cytophagales</taxon>
        <taxon>Cytophagaceae</taxon>
        <taxon>Siphonobacter</taxon>
    </lineage>
</organism>
<dbReference type="OrthoDB" id="9872240at2"/>
<comment type="caution">
    <text evidence="1">The sequence shown here is derived from an EMBL/GenBank/DDBJ whole genome shotgun (WGS) entry which is preliminary data.</text>
</comment>
<dbReference type="AlphaFoldDB" id="A0A2S7IQ85"/>
<protein>
    <submittedName>
        <fullName evidence="1">Uncharacterized protein</fullName>
    </submittedName>
</protein>
<proteinExistence type="predicted"/>
<accession>A0A2S7IQ85</accession>
<evidence type="ECO:0000313" key="2">
    <source>
        <dbReference type="Proteomes" id="UP000239590"/>
    </source>
</evidence>
<dbReference type="EMBL" id="PTRA01000001">
    <property type="protein sequence ID" value="PQA59750.1"/>
    <property type="molecule type" value="Genomic_DNA"/>
</dbReference>
<sequence length="130" mass="14771">MLTAEQKRKLIEALAIIGNEPLHENFVHQHYGQSTQRIDRLKQKIENVAQVESVRFWARHLKSTNGLEQTIERVQVIGDLTCSIAYAVAASLRQDAAYDQWNTLDEEGLTVFCSEVVRSVSIRSFITNAL</sequence>
<gene>
    <name evidence="1" type="ORF">C5O19_09010</name>
</gene>
<reference evidence="2" key="1">
    <citation type="submission" date="2018-02" db="EMBL/GenBank/DDBJ databases">
        <title>Genome sequencing of Solimonas sp. HR-BB.</title>
        <authorList>
            <person name="Lee Y."/>
            <person name="Jeon C.O."/>
        </authorList>
    </citation>
    <scope>NUCLEOTIDE SEQUENCE [LARGE SCALE GENOMIC DNA]</scope>
    <source>
        <strain evidence="2">HR-U</strain>
    </source>
</reference>